<evidence type="ECO:0000313" key="3">
    <source>
        <dbReference type="EMBL" id="KVE28225.1"/>
    </source>
</evidence>
<organism evidence="3 4">
    <name type="scientific">Burkholderia singularis</name>
    <dbReference type="NCBI Taxonomy" id="1503053"/>
    <lineage>
        <taxon>Bacteria</taxon>
        <taxon>Pseudomonadati</taxon>
        <taxon>Pseudomonadota</taxon>
        <taxon>Betaproteobacteria</taxon>
        <taxon>Burkholderiales</taxon>
        <taxon>Burkholderiaceae</taxon>
        <taxon>Burkholderia</taxon>
        <taxon>pseudomallei group</taxon>
    </lineage>
</organism>
<dbReference type="OrthoDB" id="9811006at2"/>
<dbReference type="SMART" id="SM00867">
    <property type="entry name" value="YceI"/>
    <property type="match status" value="1"/>
</dbReference>
<name>A0A103E4W8_9BURK</name>
<dbReference type="EMBL" id="LOWA01000020">
    <property type="protein sequence ID" value="KVE28225.1"/>
    <property type="molecule type" value="Genomic_DNA"/>
</dbReference>
<dbReference type="Pfam" id="PF04264">
    <property type="entry name" value="YceI"/>
    <property type="match status" value="1"/>
</dbReference>
<evidence type="ECO:0000259" key="2">
    <source>
        <dbReference type="SMART" id="SM00867"/>
    </source>
</evidence>
<dbReference type="Proteomes" id="UP000062788">
    <property type="component" value="Unassembled WGS sequence"/>
</dbReference>
<dbReference type="PANTHER" id="PTHR34406">
    <property type="entry name" value="PROTEIN YCEI"/>
    <property type="match status" value="1"/>
</dbReference>
<dbReference type="Gene3D" id="2.40.128.110">
    <property type="entry name" value="Lipid/polyisoprenoid-binding, YceI-like"/>
    <property type="match status" value="1"/>
</dbReference>
<dbReference type="InterPro" id="IPR007372">
    <property type="entry name" value="Lipid/polyisoprenoid-bd_YceI"/>
</dbReference>
<feature type="chain" id="PRO_5007114432" description="Lipid/polyisoprenoid-binding YceI-like domain-containing protein" evidence="1">
    <location>
        <begin position="18"/>
        <end position="216"/>
    </location>
</feature>
<dbReference type="RefSeq" id="WP_059515616.1">
    <property type="nucleotide sequence ID" value="NZ_LOWA01000020.1"/>
</dbReference>
<feature type="domain" description="Lipid/polyisoprenoid-binding YceI-like" evidence="2">
    <location>
        <begin position="44"/>
        <end position="208"/>
    </location>
</feature>
<comment type="caution">
    <text evidence="3">The sequence shown here is derived from an EMBL/GenBank/DDBJ whole genome shotgun (WGS) entry which is preliminary data.</text>
</comment>
<gene>
    <name evidence="3" type="ORF">WS67_09490</name>
</gene>
<keyword evidence="1" id="KW-0732">Signal</keyword>
<dbReference type="PANTHER" id="PTHR34406:SF1">
    <property type="entry name" value="PROTEIN YCEI"/>
    <property type="match status" value="1"/>
</dbReference>
<accession>A0A103E4W8</accession>
<evidence type="ECO:0000256" key="1">
    <source>
        <dbReference type="SAM" id="SignalP"/>
    </source>
</evidence>
<dbReference type="AlphaFoldDB" id="A0A103E4W8"/>
<evidence type="ECO:0000313" key="4">
    <source>
        <dbReference type="Proteomes" id="UP000062788"/>
    </source>
</evidence>
<dbReference type="SUPFAM" id="SSF101874">
    <property type="entry name" value="YceI-like"/>
    <property type="match status" value="1"/>
</dbReference>
<keyword evidence="4" id="KW-1185">Reference proteome</keyword>
<feature type="signal peptide" evidence="1">
    <location>
        <begin position="1"/>
        <end position="17"/>
    </location>
</feature>
<proteinExistence type="predicted"/>
<dbReference type="InterPro" id="IPR036761">
    <property type="entry name" value="TTHA0802/YceI-like_sf"/>
</dbReference>
<sequence>MKPVQWAASIASIAALAATMPGCMPWRVVTHHPTVAQAAVPAGRYTLDPHHWSIVFDVDHLKYSHFTMRFDRANAQLDWRAGGLTESSATVSIDASSIDTNVPLLDKLVAGNDALDAVRHPSIRFESTHFTRISDTQGTLSGNLTIRDITRPVTLAVTFNGYGRNPLTTQDTLGFSASAALSRAQFGVTSWYPAVGDEVRVRIEAEFVKEGEAARS</sequence>
<protein>
    <recommendedName>
        <fullName evidence="2">Lipid/polyisoprenoid-binding YceI-like domain-containing protein</fullName>
    </recommendedName>
</protein>
<reference evidence="3 4" key="1">
    <citation type="submission" date="2015-11" db="EMBL/GenBank/DDBJ databases">
        <title>Expanding the genomic diversity of Burkholderia species for the development of highly accurate diagnostics.</title>
        <authorList>
            <person name="Sahl J."/>
            <person name="Keim P."/>
            <person name="Wagner D."/>
        </authorList>
    </citation>
    <scope>NUCLEOTIDE SEQUENCE [LARGE SCALE GENOMIC DNA]</scope>
    <source>
        <strain evidence="3 4">TSV85</strain>
    </source>
</reference>